<evidence type="ECO:0000259" key="7">
    <source>
        <dbReference type="Pfam" id="PF20694"/>
    </source>
</evidence>
<accession>A0A2B4SWB9</accession>
<protein>
    <submittedName>
        <fullName evidence="8">E3 ubiquitin-protein ligase TRIM71</fullName>
    </submittedName>
</protein>
<gene>
    <name evidence="8" type="primary">trim71</name>
    <name evidence="8" type="ORF">AWC38_SpisGene2417</name>
</gene>
<keyword evidence="4" id="KW-0862">Zinc</keyword>
<reference evidence="9" key="1">
    <citation type="journal article" date="2017" name="bioRxiv">
        <title>Comparative analysis of the genomes of Stylophora pistillata and Acropora digitifera provides evidence for extensive differences between species of corals.</title>
        <authorList>
            <person name="Voolstra C.R."/>
            <person name="Li Y."/>
            <person name="Liew Y.J."/>
            <person name="Baumgarten S."/>
            <person name="Zoccola D."/>
            <person name="Flot J.-F."/>
            <person name="Tambutte S."/>
            <person name="Allemand D."/>
            <person name="Aranda M."/>
        </authorList>
    </citation>
    <scope>NUCLEOTIDE SEQUENCE [LARGE SCALE GENOMIC DNA]</scope>
</reference>
<dbReference type="InterPro" id="IPR049341">
    <property type="entry name" value="TRADD-like_N"/>
</dbReference>
<evidence type="ECO:0000256" key="3">
    <source>
        <dbReference type="ARBA" id="ARBA00022771"/>
    </source>
</evidence>
<dbReference type="SMART" id="SM00557">
    <property type="entry name" value="IG_FLMN"/>
    <property type="match status" value="1"/>
</dbReference>
<evidence type="ECO:0000256" key="6">
    <source>
        <dbReference type="PROSITE-ProRule" id="PRU00504"/>
    </source>
</evidence>
<dbReference type="InterPro" id="IPR011042">
    <property type="entry name" value="6-blade_b-propeller_TolB-like"/>
</dbReference>
<sequence>MAIAAPTASSTKETGIVSAKHEVKLNIDIQKGKFQRQFEDAQIYVERKTLSPTKGLDDFLNRIEKTFGLITEELRFDCFKVGVTCPGETFERLEIAYNNGTLKNDAEKHLLAEEVKTKLKPKSVGIKTVLEKVELGKPEGDRAVIRLEVVTESLGAEKHNTSDRQFPAETNIFMKRDSFSQSKGVDEFLQLLKRKHSVDAWGLGFGCLEIRMKCPTSESLEKLLENHRSGKLDKIAKSCLITESQLQDVNLKTFITDDYNHPCSKSFPGVVKQSRGGAGPGIVERLRQTIIIKSFLNLNDDAKVVEFDKYLAKRILMIKKERKKLPNKLPPDEDLCRLIGYLENEHKVSVIDARSGSLEIQVKPPTLESLESLKNDYCSGHLNEMAENFILTAEVREKLDLKDESLKTTIKRGDYLECRKFFLQAADAESDLSSQTDHSKSQAEGNGLKEADQGVEANFVITTRDSEGKQFYNEQEHVTVTIRSGARKEEVQTTDLKDGNYTVHYKPKSAGRLHVMIEINGWPLTGSPWRVKVKPHQYKVVKSCGSFGSREGEFDTPRSIAKNEKTGEIAVGDMVDDRLQIFDENLKYLRSMGGKKASPTGAAVKIDCPASVAFLKNGDMIVIHGAISSRQMSLITDDGQFIQHFS</sequence>
<dbReference type="Pfam" id="PF20694">
    <property type="entry name" value="TRADD-like_N"/>
    <property type="match status" value="1"/>
</dbReference>
<evidence type="ECO:0000256" key="4">
    <source>
        <dbReference type="ARBA" id="ARBA00022833"/>
    </source>
</evidence>
<keyword evidence="3" id="KW-0863">Zinc-finger</keyword>
<name>A0A2B4SWB9_STYPI</name>
<dbReference type="InterPro" id="IPR001298">
    <property type="entry name" value="Filamin/ABP280_rpt"/>
</dbReference>
<feature type="repeat" description="Filamin" evidence="5">
    <location>
        <begin position="433"/>
        <end position="533"/>
    </location>
</feature>
<evidence type="ECO:0000256" key="2">
    <source>
        <dbReference type="ARBA" id="ARBA00022737"/>
    </source>
</evidence>
<dbReference type="AlphaFoldDB" id="A0A2B4SWB9"/>
<evidence type="ECO:0000256" key="1">
    <source>
        <dbReference type="ARBA" id="ARBA00022723"/>
    </source>
</evidence>
<dbReference type="InterPro" id="IPR001258">
    <property type="entry name" value="NHL_repeat"/>
</dbReference>
<dbReference type="Gene3D" id="2.120.10.30">
    <property type="entry name" value="TolB, C-terminal domain"/>
    <property type="match status" value="1"/>
</dbReference>
<dbReference type="GO" id="GO:0008270">
    <property type="term" value="F:zinc ion binding"/>
    <property type="evidence" value="ECO:0007669"/>
    <property type="project" value="UniProtKB-KW"/>
</dbReference>
<organism evidence="8 9">
    <name type="scientific">Stylophora pistillata</name>
    <name type="common">Smooth cauliflower coral</name>
    <dbReference type="NCBI Taxonomy" id="50429"/>
    <lineage>
        <taxon>Eukaryota</taxon>
        <taxon>Metazoa</taxon>
        <taxon>Cnidaria</taxon>
        <taxon>Anthozoa</taxon>
        <taxon>Hexacorallia</taxon>
        <taxon>Scleractinia</taxon>
        <taxon>Astrocoeniina</taxon>
        <taxon>Pocilloporidae</taxon>
        <taxon>Stylophora</taxon>
    </lineage>
</organism>
<dbReference type="EMBL" id="LSMT01000019">
    <property type="protein sequence ID" value="PFX32737.1"/>
    <property type="molecule type" value="Genomic_DNA"/>
</dbReference>
<dbReference type="InterPro" id="IPR017868">
    <property type="entry name" value="Filamin/ABP280_repeat-like"/>
</dbReference>
<dbReference type="InterPro" id="IPR013783">
    <property type="entry name" value="Ig-like_fold"/>
</dbReference>
<dbReference type="PROSITE" id="PS50194">
    <property type="entry name" value="FILAMIN_REPEAT"/>
    <property type="match status" value="1"/>
</dbReference>
<feature type="domain" description="TRADD-like N-terminal" evidence="7">
    <location>
        <begin position="185"/>
        <end position="245"/>
    </location>
</feature>
<keyword evidence="9" id="KW-1185">Reference proteome</keyword>
<comment type="caution">
    <text evidence="8">The sequence shown here is derived from an EMBL/GenBank/DDBJ whole genome shotgun (WGS) entry which is preliminary data.</text>
</comment>
<dbReference type="InterPro" id="IPR014756">
    <property type="entry name" value="Ig_E-set"/>
</dbReference>
<dbReference type="Gene3D" id="2.60.40.10">
    <property type="entry name" value="Immunoglobulins"/>
    <property type="match status" value="1"/>
</dbReference>
<evidence type="ECO:0000256" key="5">
    <source>
        <dbReference type="PROSITE-ProRule" id="PRU00087"/>
    </source>
</evidence>
<keyword evidence="2" id="KW-0677">Repeat</keyword>
<keyword evidence="1" id="KW-0479">Metal-binding</keyword>
<dbReference type="SUPFAM" id="SSF81296">
    <property type="entry name" value="E set domains"/>
    <property type="match status" value="1"/>
</dbReference>
<feature type="repeat" description="NHL" evidence="6">
    <location>
        <begin position="541"/>
        <end position="585"/>
    </location>
</feature>
<dbReference type="PROSITE" id="PS51125">
    <property type="entry name" value="NHL"/>
    <property type="match status" value="1"/>
</dbReference>
<proteinExistence type="predicted"/>
<dbReference type="Proteomes" id="UP000225706">
    <property type="component" value="Unassembled WGS sequence"/>
</dbReference>
<evidence type="ECO:0000313" key="9">
    <source>
        <dbReference type="Proteomes" id="UP000225706"/>
    </source>
</evidence>
<evidence type="ECO:0000313" key="8">
    <source>
        <dbReference type="EMBL" id="PFX32737.1"/>
    </source>
</evidence>
<dbReference type="Pfam" id="PF00630">
    <property type="entry name" value="Filamin"/>
    <property type="match status" value="1"/>
</dbReference>